<dbReference type="InterPro" id="IPR036388">
    <property type="entry name" value="WH-like_DNA-bd_sf"/>
</dbReference>
<dbReference type="InterPro" id="IPR014284">
    <property type="entry name" value="RNA_pol_sigma-70_dom"/>
</dbReference>
<name>H9UJ34_SPIAZ</name>
<reference evidence="8" key="1">
    <citation type="journal article" date="2013" name="Stand. Genomic Sci.">
        <title>Complete genome sequence of the halophilic bacterium Spirochaeta africana type strain (Z-7692(T)) from the alkaline Lake Magadi in the East African Rift.</title>
        <authorList>
            <person name="Liolos K."/>
            <person name="Abt B."/>
            <person name="Scheuner C."/>
            <person name="Teshima H."/>
            <person name="Held B."/>
            <person name="Lapidus A."/>
            <person name="Nolan M."/>
            <person name="Lucas S."/>
            <person name="Deshpande S."/>
            <person name="Cheng J.F."/>
            <person name="Tapia R."/>
            <person name="Goodwin L.A."/>
            <person name="Pitluck S."/>
            <person name="Pagani I."/>
            <person name="Ivanova N."/>
            <person name="Mavromatis K."/>
            <person name="Mikhailova N."/>
            <person name="Huntemann M."/>
            <person name="Pati A."/>
            <person name="Chen A."/>
            <person name="Palaniappan K."/>
            <person name="Land M."/>
            <person name="Rohde M."/>
            <person name="Tindall B.J."/>
            <person name="Detter J.C."/>
            <person name="Goker M."/>
            <person name="Bristow J."/>
            <person name="Eisen J.A."/>
            <person name="Markowitz V."/>
            <person name="Hugenholtz P."/>
            <person name="Woyke T."/>
            <person name="Klenk H.P."/>
            <person name="Kyrpides N.C."/>
        </authorList>
    </citation>
    <scope>NUCLEOTIDE SEQUENCE</scope>
    <source>
        <strain evidence="8">ATCC 700263 / DSM 8902 / Z-7692</strain>
    </source>
</reference>
<dbReference type="KEGG" id="sfc:Spiaf_1464"/>
<keyword evidence="5" id="KW-0804">Transcription</keyword>
<dbReference type="EMBL" id="CP003282">
    <property type="protein sequence ID" value="AFG37527.1"/>
    <property type="molecule type" value="Genomic_DNA"/>
</dbReference>
<dbReference type="Gene3D" id="1.10.1740.10">
    <property type="match status" value="1"/>
</dbReference>
<protein>
    <submittedName>
        <fullName evidence="7">RNA polymerase sigma factor, sigma-70 family</fullName>
    </submittedName>
</protein>
<dbReference type="STRING" id="889378.Spiaf_1464"/>
<comment type="similarity">
    <text evidence="1">Belongs to the sigma-70 factor family. ECF subfamily.</text>
</comment>
<dbReference type="GO" id="GO:0016987">
    <property type="term" value="F:sigma factor activity"/>
    <property type="evidence" value="ECO:0007669"/>
    <property type="project" value="UniProtKB-KW"/>
</dbReference>
<dbReference type="eggNOG" id="COG1595">
    <property type="taxonomic scope" value="Bacteria"/>
</dbReference>
<dbReference type="RefSeq" id="WP_014455511.1">
    <property type="nucleotide sequence ID" value="NC_017098.1"/>
</dbReference>
<organism evidence="7 8">
    <name type="scientific">Spirochaeta africana (strain ATCC 700263 / DSM 8902 / Z-7692)</name>
    <dbReference type="NCBI Taxonomy" id="889378"/>
    <lineage>
        <taxon>Bacteria</taxon>
        <taxon>Pseudomonadati</taxon>
        <taxon>Spirochaetota</taxon>
        <taxon>Spirochaetia</taxon>
        <taxon>Spirochaetales</taxon>
        <taxon>Spirochaetaceae</taxon>
        <taxon>Spirochaeta</taxon>
    </lineage>
</organism>
<evidence type="ECO:0000256" key="1">
    <source>
        <dbReference type="ARBA" id="ARBA00010641"/>
    </source>
</evidence>
<dbReference type="PANTHER" id="PTHR43133">
    <property type="entry name" value="RNA POLYMERASE ECF-TYPE SIGMA FACTO"/>
    <property type="match status" value="1"/>
</dbReference>
<dbReference type="SUPFAM" id="SSF88946">
    <property type="entry name" value="Sigma2 domain of RNA polymerase sigma factors"/>
    <property type="match status" value="1"/>
</dbReference>
<dbReference type="GO" id="GO:0003677">
    <property type="term" value="F:DNA binding"/>
    <property type="evidence" value="ECO:0007669"/>
    <property type="project" value="UniProtKB-KW"/>
</dbReference>
<dbReference type="InterPro" id="IPR039425">
    <property type="entry name" value="RNA_pol_sigma-70-like"/>
</dbReference>
<sequence>METTEIEALYRRYGPMVVRRCKAILRNEEAAFDAAQDVFMQLLRKRSRLDARGPSSLLYTIATNTCLNILRAQRRRGGQHAELHEELLRDHESAEETVLAGHFLERLFAVEDDTTRLIAMYHYLDGFTLEETAALVGMSVSGIRKRLRKLRSTSLALREE</sequence>
<dbReference type="InterPro" id="IPR013325">
    <property type="entry name" value="RNA_pol_sigma_r2"/>
</dbReference>
<dbReference type="OrthoDB" id="9795666at2"/>
<dbReference type="Proteomes" id="UP000007383">
    <property type="component" value="Chromosome"/>
</dbReference>
<evidence type="ECO:0000259" key="6">
    <source>
        <dbReference type="Pfam" id="PF04542"/>
    </source>
</evidence>
<evidence type="ECO:0000256" key="4">
    <source>
        <dbReference type="ARBA" id="ARBA00023125"/>
    </source>
</evidence>
<dbReference type="AlphaFoldDB" id="H9UJ34"/>
<dbReference type="HOGENOM" id="CLU_047691_3_1_12"/>
<evidence type="ECO:0000256" key="2">
    <source>
        <dbReference type="ARBA" id="ARBA00023015"/>
    </source>
</evidence>
<keyword evidence="8" id="KW-1185">Reference proteome</keyword>
<dbReference type="PATRIC" id="fig|889378.3.peg.1457"/>
<dbReference type="SUPFAM" id="SSF88659">
    <property type="entry name" value="Sigma3 and sigma4 domains of RNA polymerase sigma factors"/>
    <property type="match status" value="1"/>
</dbReference>
<keyword evidence="4" id="KW-0238">DNA-binding</keyword>
<evidence type="ECO:0000313" key="7">
    <source>
        <dbReference type="EMBL" id="AFG37527.1"/>
    </source>
</evidence>
<keyword evidence="2" id="KW-0805">Transcription regulation</keyword>
<evidence type="ECO:0000256" key="5">
    <source>
        <dbReference type="ARBA" id="ARBA00023163"/>
    </source>
</evidence>
<dbReference type="GO" id="GO:0006352">
    <property type="term" value="P:DNA-templated transcription initiation"/>
    <property type="evidence" value="ECO:0007669"/>
    <property type="project" value="InterPro"/>
</dbReference>
<evidence type="ECO:0000256" key="3">
    <source>
        <dbReference type="ARBA" id="ARBA00023082"/>
    </source>
</evidence>
<dbReference type="NCBIfam" id="TIGR02937">
    <property type="entry name" value="sigma70-ECF"/>
    <property type="match status" value="1"/>
</dbReference>
<proteinExistence type="inferred from homology"/>
<evidence type="ECO:0000313" key="8">
    <source>
        <dbReference type="Proteomes" id="UP000007383"/>
    </source>
</evidence>
<feature type="domain" description="RNA polymerase sigma-70 region 2" evidence="6">
    <location>
        <begin position="9"/>
        <end position="76"/>
    </location>
</feature>
<dbReference type="Pfam" id="PF04542">
    <property type="entry name" value="Sigma70_r2"/>
    <property type="match status" value="1"/>
</dbReference>
<gene>
    <name evidence="7" type="ordered locus">Spiaf_1464</name>
</gene>
<dbReference type="InterPro" id="IPR007627">
    <property type="entry name" value="RNA_pol_sigma70_r2"/>
</dbReference>
<dbReference type="PANTHER" id="PTHR43133:SF8">
    <property type="entry name" value="RNA POLYMERASE SIGMA FACTOR HI_1459-RELATED"/>
    <property type="match status" value="1"/>
</dbReference>
<accession>H9UJ34</accession>
<dbReference type="InterPro" id="IPR013324">
    <property type="entry name" value="RNA_pol_sigma_r3/r4-like"/>
</dbReference>
<dbReference type="Gene3D" id="1.10.10.10">
    <property type="entry name" value="Winged helix-like DNA-binding domain superfamily/Winged helix DNA-binding domain"/>
    <property type="match status" value="1"/>
</dbReference>
<keyword evidence="3" id="KW-0731">Sigma factor</keyword>